<proteinExistence type="predicted"/>
<protein>
    <recommendedName>
        <fullName evidence="2">CBM2 domain-containing protein</fullName>
    </recommendedName>
</protein>
<name>A0A5Q0GXM4_SACSY</name>
<dbReference type="Gene3D" id="2.60.40.290">
    <property type="match status" value="1"/>
</dbReference>
<evidence type="ECO:0000313" key="3">
    <source>
        <dbReference type="EMBL" id="QFZ18817.1"/>
    </source>
</evidence>
<dbReference type="RefSeq" id="WP_037330469.1">
    <property type="nucleotide sequence ID" value="NZ_CP034550.1"/>
</dbReference>
<dbReference type="GO" id="GO:0004553">
    <property type="term" value="F:hydrolase activity, hydrolyzing O-glycosyl compounds"/>
    <property type="evidence" value="ECO:0007669"/>
    <property type="project" value="InterPro"/>
</dbReference>
<dbReference type="InterPro" id="IPR001919">
    <property type="entry name" value="CBD2"/>
</dbReference>
<reference evidence="4" key="1">
    <citation type="journal article" date="2021" name="Curr. Microbiol.">
        <title>Complete genome of nocamycin-producing strain Saccharothrix syringae NRRL B-16468 reveals the biosynthetic potential for secondary metabolites.</title>
        <authorList>
            <person name="Mo X."/>
            <person name="Yang S."/>
        </authorList>
    </citation>
    <scope>NUCLEOTIDE SEQUENCE [LARGE SCALE GENOMIC DNA]</scope>
    <source>
        <strain evidence="4">ATCC 51364 / DSM 43886 / JCM 6844 / KCTC 9398 / NBRC 14523 / NRRL B-16468 / INA 2240</strain>
    </source>
</reference>
<dbReference type="Proteomes" id="UP000325787">
    <property type="component" value="Chromosome"/>
</dbReference>
<keyword evidence="4" id="KW-1185">Reference proteome</keyword>
<dbReference type="InterPro" id="IPR008965">
    <property type="entry name" value="CBM2/CBM3_carb-bd_dom_sf"/>
</dbReference>
<dbReference type="AlphaFoldDB" id="A0A5Q0GXM4"/>
<evidence type="ECO:0000259" key="2">
    <source>
        <dbReference type="PROSITE" id="PS51173"/>
    </source>
</evidence>
<evidence type="ECO:0000256" key="1">
    <source>
        <dbReference type="SAM" id="SignalP"/>
    </source>
</evidence>
<keyword evidence="1" id="KW-0732">Signal</keyword>
<dbReference type="OrthoDB" id="5172397at2"/>
<gene>
    <name evidence="3" type="ORF">EKG83_16385</name>
</gene>
<accession>A0A5Q0GXM4</accession>
<evidence type="ECO:0000313" key="4">
    <source>
        <dbReference type="Proteomes" id="UP000325787"/>
    </source>
</evidence>
<feature type="signal peptide" evidence="1">
    <location>
        <begin position="1"/>
        <end position="26"/>
    </location>
</feature>
<dbReference type="KEGG" id="ssyi:EKG83_16385"/>
<dbReference type="EMBL" id="CP034550">
    <property type="protein sequence ID" value="QFZ18817.1"/>
    <property type="molecule type" value="Genomic_DNA"/>
</dbReference>
<dbReference type="PROSITE" id="PS51173">
    <property type="entry name" value="CBM2"/>
    <property type="match status" value="1"/>
</dbReference>
<dbReference type="SUPFAM" id="SSF49384">
    <property type="entry name" value="Carbohydrate-binding domain"/>
    <property type="match status" value="1"/>
</dbReference>
<feature type="domain" description="CBM2" evidence="2">
    <location>
        <begin position="27"/>
        <end position="143"/>
    </location>
</feature>
<dbReference type="GO" id="GO:0030247">
    <property type="term" value="F:polysaccharide binding"/>
    <property type="evidence" value="ECO:0007669"/>
    <property type="project" value="UniProtKB-UniRule"/>
</dbReference>
<dbReference type="InterPro" id="IPR012291">
    <property type="entry name" value="CBM2_carb-bd_dom_sf"/>
</dbReference>
<dbReference type="SMART" id="SM00637">
    <property type="entry name" value="CBD_II"/>
    <property type="match status" value="1"/>
</dbReference>
<sequence>MQLKRALSAVLPTVAGVLALTTTATAAPAPDTGFAAARTSCDFDYRAGNSLGSYSAALKVTNTGSTSFHHWQVEFDLSPGATIGTLSGGTFVGFRGHIRVLGPEWLSPLAPGGSANFTFSGPNTASTGVTVSGVTLNGVPCTA</sequence>
<feature type="chain" id="PRO_5025005871" description="CBM2 domain-containing protein" evidence="1">
    <location>
        <begin position="27"/>
        <end position="143"/>
    </location>
</feature>
<dbReference type="Pfam" id="PF00553">
    <property type="entry name" value="CBM_2"/>
    <property type="match status" value="1"/>
</dbReference>
<organism evidence="3 4">
    <name type="scientific">Saccharothrix syringae</name>
    <name type="common">Nocardiopsis syringae</name>
    <dbReference type="NCBI Taxonomy" id="103733"/>
    <lineage>
        <taxon>Bacteria</taxon>
        <taxon>Bacillati</taxon>
        <taxon>Actinomycetota</taxon>
        <taxon>Actinomycetes</taxon>
        <taxon>Pseudonocardiales</taxon>
        <taxon>Pseudonocardiaceae</taxon>
        <taxon>Saccharothrix</taxon>
    </lineage>
</organism>
<dbReference type="GO" id="GO:0005975">
    <property type="term" value="P:carbohydrate metabolic process"/>
    <property type="evidence" value="ECO:0007669"/>
    <property type="project" value="InterPro"/>
</dbReference>